<dbReference type="InterPro" id="IPR050189">
    <property type="entry name" value="MFS_Efflux_Transporters"/>
</dbReference>
<keyword evidence="2" id="KW-1003">Cell membrane</keyword>
<evidence type="ECO:0000256" key="5">
    <source>
        <dbReference type="ARBA" id="ARBA00023136"/>
    </source>
</evidence>
<reference evidence="9" key="2">
    <citation type="journal article" date="2014" name="ISME J.">
        <title>Microbial stratification in low pH oxic and suboxic macroscopic growths along an acid mine drainage.</title>
        <authorList>
            <person name="Mendez-Garcia C."/>
            <person name="Mesa V."/>
            <person name="Sprenger R.R."/>
            <person name="Richter M."/>
            <person name="Diez M.S."/>
            <person name="Solano J."/>
            <person name="Bargiela R."/>
            <person name="Golyshina O.V."/>
            <person name="Manteca A."/>
            <person name="Ramos J.L."/>
            <person name="Gallego J.R."/>
            <person name="Llorente I."/>
            <person name="Martins Dos Santos V.A."/>
            <person name="Jensen O.N."/>
            <person name="Pelaez A.I."/>
            <person name="Sanchez J."/>
            <person name="Ferrer M."/>
        </authorList>
    </citation>
    <scope>NUCLEOTIDE SEQUENCE</scope>
</reference>
<dbReference type="EMBL" id="AUZY01002972">
    <property type="protein sequence ID" value="EQD70923.1"/>
    <property type="molecule type" value="Genomic_DNA"/>
</dbReference>
<feature type="region of interest" description="Disordered" evidence="6">
    <location>
        <begin position="1"/>
        <end position="37"/>
    </location>
</feature>
<comment type="caution">
    <text evidence="9">The sequence shown here is derived from an EMBL/GenBank/DDBJ whole genome shotgun (WGS) entry which is preliminary data.</text>
</comment>
<dbReference type="GO" id="GO:0022857">
    <property type="term" value="F:transmembrane transporter activity"/>
    <property type="evidence" value="ECO:0007669"/>
    <property type="project" value="InterPro"/>
</dbReference>
<feature type="transmembrane region" description="Helical" evidence="7">
    <location>
        <begin position="155"/>
        <end position="172"/>
    </location>
</feature>
<evidence type="ECO:0000313" key="9">
    <source>
        <dbReference type="EMBL" id="EQD70923.1"/>
    </source>
</evidence>
<feature type="domain" description="Major facilitator superfamily (MFS) profile" evidence="8">
    <location>
        <begin position="89"/>
        <end position="222"/>
    </location>
</feature>
<dbReference type="InterPro" id="IPR020846">
    <property type="entry name" value="MFS_dom"/>
</dbReference>
<evidence type="ECO:0000256" key="2">
    <source>
        <dbReference type="ARBA" id="ARBA00022475"/>
    </source>
</evidence>
<evidence type="ECO:0000256" key="6">
    <source>
        <dbReference type="SAM" id="MobiDB-lite"/>
    </source>
</evidence>
<keyword evidence="4 7" id="KW-1133">Transmembrane helix</keyword>
<keyword evidence="3 7" id="KW-0812">Transmembrane</keyword>
<dbReference type="GO" id="GO:0005886">
    <property type="term" value="C:plasma membrane"/>
    <property type="evidence" value="ECO:0007669"/>
    <property type="project" value="UniProtKB-SubCell"/>
</dbReference>
<dbReference type="InterPro" id="IPR036259">
    <property type="entry name" value="MFS_trans_sf"/>
</dbReference>
<feature type="non-terminal residue" evidence="9">
    <location>
        <position position="222"/>
    </location>
</feature>
<reference evidence="9" key="1">
    <citation type="submission" date="2013-08" db="EMBL/GenBank/DDBJ databases">
        <authorList>
            <person name="Mendez C."/>
            <person name="Richter M."/>
            <person name="Ferrer M."/>
            <person name="Sanchez J."/>
        </authorList>
    </citation>
    <scope>NUCLEOTIDE SEQUENCE</scope>
</reference>
<feature type="transmembrane region" description="Helical" evidence="7">
    <location>
        <begin position="127"/>
        <end position="148"/>
    </location>
</feature>
<feature type="compositionally biased region" description="Low complexity" evidence="6">
    <location>
        <begin position="24"/>
        <end position="37"/>
    </location>
</feature>
<protein>
    <submittedName>
        <fullName evidence="9">Major facilitator superfamily MFS-1</fullName>
    </submittedName>
</protein>
<dbReference type="AlphaFoldDB" id="T1BQR0"/>
<comment type="subcellular location">
    <subcellularLocation>
        <location evidence="1">Cell membrane</location>
        <topology evidence="1">Multi-pass membrane protein</topology>
    </subcellularLocation>
</comment>
<proteinExistence type="predicted"/>
<evidence type="ECO:0000256" key="7">
    <source>
        <dbReference type="SAM" id="Phobius"/>
    </source>
</evidence>
<name>T1BQR0_9ZZZZ</name>
<evidence type="ECO:0000256" key="3">
    <source>
        <dbReference type="ARBA" id="ARBA00022692"/>
    </source>
</evidence>
<dbReference type="SUPFAM" id="SSF103473">
    <property type="entry name" value="MFS general substrate transporter"/>
    <property type="match status" value="1"/>
</dbReference>
<evidence type="ECO:0000259" key="8">
    <source>
        <dbReference type="PROSITE" id="PS50850"/>
    </source>
</evidence>
<sequence length="222" mass="23004">RHRPGVAGRGPGGRAREPGRGVRRGAPAGARGSPSRVVRVRRGRERALRSGLGLLARRPRPAALLRGARGDREAGGLTAALPPLDRRNAAAALFIARVVYAFNWYNIGAVLPLIGVGLNASTSQLGLVLGIYLLGVGLFQIPGGMAALRWGARPVALAGLCVMGVFGALSALSPDWQILAAARFATGAGAAFFFAPGLSLVASYYPHEQRAPIIGLYNGVSA</sequence>
<dbReference type="PANTHER" id="PTHR43124">
    <property type="entry name" value="PURINE EFFLUX PUMP PBUE"/>
    <property type="match status" value="1"/>
</dbReference>
<dbReference type="PANTHER" id="PTHR43124:SF3">
    <property type="entry name" value="CHLORAMPHENICOL EFFLUX PUMP RV0191"/>
    <property type="match status" value="1"/>
</dbReference>
<gene>
    <name evidence="9" type="ORF">B1B_04738</name>
</gene>
<evidence type="ECO:0000256" key="1">
    <source>
        <dbReference type="ARBA" id="ARBA00004651"/>
    </source>
</evidence>
<feature type="non-terminal residue" evidence="9">
    <location>
        <position position="1"/>
    </location>
</feature>
<evidence type="ECO:0000256" key="4">
    <source>
        <dbReference type="ARBA" id="ARBA00022989"/>
    </source>
</evidence>
<dbReference type="InterPro" id="IPR011701">
    <property type="entry name" value="MFS"/>
</dbReference>
<keyword evidence="5 7" id="KW-0472">Membrane</keyword>
<organism evidence="9">
    <name type="scientific">mine drainage metagenome</name>
    <dbReference type="NCBI Taxonomy" id="410659"/>
    <lineage>
        <taxon>unclassified sequences</taxon>
        <taxon>metagenomes</taxon>
        <taxon>ecological metagenomes</taxon>
    </lineage>
</organism>
<accession>T1BQR0</accession>
<dbReference type="PROSITE" id="PS50850">
    <property type="entry name" value="MFS"/>
    <property type="match status" value="1"/>
</dbReference>
<feature type="transmembrane region" description="Helical" evidence="7">
    <location>
        <begin position="184"/>
        <end position="205"/>
    </location>
</feature>
<dbReference type="Gene3D" id="1.20.1250.20">
    <property type="entry name" value="MFS general substrate transporter like domains"/>
    <property type="match status" value="1"/>
</dbReference>
<feature type="transmembrane region" description="Helical" evidence="7">
    <location>
        <begin position="89"/>
        <end position="107"/>
    </location>
</feature>
<dbReference type="Pfam" id="PF07690">
    <property type="entry name" value="MFS_1"/>
    <property type="match status" value="1"/>
</dbReference>